<proteinExistence type="predicted"/>
<evidence type="ECO:0000313" key="2">
    <source>
        <dbReference type="EMBL" id="RZI46282.1"/>
    </source>
</evidence>
<accession>A0A4Q7DHU7</accession>
<sequence>MNSIYRIMGIMIFCATAGAHASTVSIEGVDYDVLDVSGGFPTGKNGGVIITLARPARNGDSQEGI</sequence>
<keyword evidence="1" id="KW-0732">Signal</keyword>
<feature type="chain" id="PRO_5020626182" evidence="1">
    <location>
        <begin position="22"/>
        <end position="65"/>
    </location>
</feature>
<evidence type="ECO:0000313" key="3">
    <source>
        <dbReference type="Proteomes" id="UP000293550"/>
    </source>
</evidence>
<keyword evidence="3" id="KW-1185">Reference proteome</keyword>
<reference evidence="2 3" key="1">
    <citation type="submission" date="2018-10" db="EMBL/GenBank/DDBJ databases">
        <title>An updated phylogeny of the Alphaproteobacteria reveals that the parasitic Rickettsiales and Holosporales have independent origins.</title>
        <authorList>
            <person name="Munoz-Gomez S.A."/>
            <person name="Hess S."/>
            <person name="Burger G."/>
            <person name="Lang B.F."/>
            <person name="Susko E."/>
            <person name="Slamovits C.H."/>
            <person name="Roger A.J."/>
        </authorList>
    </citation>
    <scope>NUCLEOTIDE SEQUENCE [LARGE SCALE GENOMIC DNA]</scope>
    <source>
        <strain evidence="2">HOLO01</strain>
    </source>
</reference>
<protein>
    <submittedName>
        <fullName evidence="2">Uncharacterized protein</fullName>
    </submittedName>
</protein>
<dbReference type="Proteomes" id="UP000293550">
    <property type="component" value="Unassembled WGS sequence"/>
</dbReference>
<gene>
    <name evidence="2" type="ORF">EQU50_04930</name>
</gene>
<comment type="caution">
    <text evidence="2">The sequence shown here is derived from an EMBL/GenBank/DDBJ whole genome shotgun (WGS) entry which is preliminary data.</text>
</comment>
<organism evidence="2 3">
    <name type="scientific">Candidatus Finniella inopinata</name>
    <dbReference type="NCBI Taxonomy" id="1696036"/>
    <lineage>
        <taxon>Bacteria</taxon>
        <taxon>Pseudomonadati</taxon>
        <taxon>Pseudomonadota</taxon>
        <taxon>Alphaproteobacteria</taxon>
        <taxon>Holosporales</taxon>
        <taxon>Candidatus Paracaedibacteraceae</taxon>
        <taxon>Candidatus Finniella</taxon>
    </lineage>
</organism>
<dbReference type="AlphaFoldDB" id="A0A4Q7DHU7"/>
<feature type="signal peptide" evidence="1">
    <location>
        <begin position="1"/>
        <end position="21"/>
    </location>
</feature>
<evidence type="ECO:0000256" key="1">
    <source>
        <dbReference type="SAM" id="SignalP"/>
    </source>
</evidence>
<dbReference type="RefSeq" id="WP_130154033.1">
    <property type="nucleotide sequence ID" value="NZ_SCFB01000005.1"/>
</dbReference>
<dbReference type="EMBL" id="SCFB01000005">
    <property type="protein sequence ID" value="RZI46282.1"/>
    <property type="molecule type" value="Genomic_DNA"/>
</dbReference>
<name>A0A4Q7DHU7_9PROT</name>